<evidence type="ECO:0000256" key="6">
    <source>
        <dbReference type="ARBA" id="ARBA00022989"/>
    </source>
</evidence>
<name>A0A3Q2H7T0_HORSE</name>
<evidence type="ECO:0000313" key="15">
    <source>
        <dbReference type="Proteomes" id="UP000002281"/>
    </source>
</evidence>
<comment type="subcellular location">
    <subcellularLocation>
        <location evidence="1">Cell projection</location>
        <location evidence="1">Cilium membrane</location>
        <topology evidence="1">Multi-pass membrane protein</topology>
    </subcellularLocation>
</comment>
<dbReference type="AlphaFoldDB" id="A0A3Q2H7T0"/>
<keyword evidence="3" id="KW-1003">Cell membrane</keyword>
<dbReference type="PANTHER" id="PTHR13531:SF14">
    <property type="entry name" value="TRANSMEMBRANE PROTEIN 17"/>
    <property type="match status" value="1"/>
</dbReference>
<dbReference type="InParanoid" id="A0A3Q2H7T0"/>
<evidence type="ECO:0000256" key="1">
    <source>
        <dbReference type="ARBA" id="ARBA00004272"/>
    </source>
</evidence>
<evidence type="ECO:0000256" key="4">
    <source>
        <dbReference type="ARBA" id="ARBA00022692"/>
    </source>
</evidence>
<feature type="compositionally biased region" description="Low complexity" evidence="12">
    <location>
        <begin position="46"/>
        <end position="61"/>
    </location>
</feature>
<reference evidence="14" key="2">
    <citation type="submission" date="2025-08" db="UniProtKB">
        <authorList>
            <consortium name="Ensembl"/>
        </authorList>
    </citation>
    <scope>IDENTIFICATION</scope>
    <source>
        <strain evidence="14">Thoroughbred</strain>
    </source>
</reference>
<keyword evidence="6 13" id="KW-1133">Transmembrane helix</keyword>
<keyword evidence="8 13" id="KW-0472">Membrane</keyword>
<evidence type="ECO:0000256" key="5">
    <source>
        <dbReference type="ARBA" id="ARBA00022794"/>
    </source>
</evidence>
<feature type="transmembrane region" description="Helical" evidence="13">
    <location>
        <begin position="223"/>
        <end position="243"/>
    </location>
</feature>
<feature type="transmembrane region" description="Helical" evidence="13">
    <location>
        <begin position="128"/>
        <end position="150"/>
    </location>
</feature>
<keyword evidence="9" id="KW-0966">Cell projection</keyword>
<sequence length="279" mass="31678">MNILQALHSFSISFQKRCILCKGSNPHTLDHNPTPGARAMEQHLGPRSAAAPAPSRRPVAVGTAERGCVRKPSCEGLRGPGMELPDPVRQRLGNFSRTVFSDSNRTGPEYSEGPDNEVVSSLALQMSLYFNTYFFPLWWVSSIMMLQMKYSILPDYYKFIVVTVIILITLIEAIRLYLGYMGNLQEKVPELAGFWLLSLLLQLPLILFLLFNEGLMNLPLEKAIHIIFSMFLTFQVVSAFLTLRKMVNQLATRFHLQDFDQLSTNRGGMRRMRSCIEEI</sequence>
<dbReference type="GO" id="GO:0060170">
    <property type="term" value="C:ciliary membrane"/>
    <property type="evidence" value="ECO:0007669"/>
    <property type="project" value="UniProtKB-SubCell"/>
</dbReference>
<dbReference type="FunCoup" id="A0A3Q2H7T0">
    <property type="interactions" value="328"/>
</dbReference>
<dbReference type="OMA" id="QRHEICE"/>
<keyword evidence="4 13" id="KW-0812">Transmembrane</keyword>
<reference evidence="14" key="3">
    <citation type="submission" date="2025-09" db="UniProtKB">
        <authorList>
            <consortium name="Ensembl"/>
        </authorList>
    </citation>
    <scope>IDENTIFICATION</scope>
    <source>
        <strain evidence="14">Thoroughbred</strain>
    </source>
</reference>
<evidence type="ECO:0000256" key="2">
    <source>
        <dbReference type="ARBA" id="ARBA00011495"/>
    </source>
</evidence>
<comment type="subunit">
    <text evidence="2">Part of the tectonic-like complex (also named B9 complex).</text>
</comment>
<evidence type="ECO:0000256" key="10">
    <source>
        <dbReference type="ARBA" id="ARBA00024803"/>
    </source>
</evidence>
<dbReference type="Pfam" id="PF09799">
    <property type="entry name" value="Transmemb_17"/>
    <property type="match status" value="1"/>
</dbReference>
<dbReference type="InterPro" id="IPR019184">
    <property type="entry name" value="Uncharacterised_TM-17"/>
</dbReference>
<keyword evidence="15" id="KW-1185">Reference proteome</keyword>
<dbReference type="STRING" id="9796.ENSECAP00000029940"/>
<accession>A0A3Q2H7T0</accession>
<evidence type="ECO:0000256" key="11">
    <source>
        <dbReference type="ARBA" id="ARBA00038348"/>
    </source>
</evidence>
<evidence type="ECO:0000256" key="13">
    <source>
        <dbReference type="SAM" id="Phobius"/>
    </source>
</evidence>
<keyword evidence="5" id="KW-0970">Cilium biogenesis/degradation</keyword>
<dbReference type="Proteomes" id="UP000002281">
    <property type="component" value="Chromosome 15"/>
</dbReference>
<gene>
    <name evidence="14 16" type="primary">TMEM17</name>
</gene>
<feature type="region of interest" description="Disordered" evidence="12">
    <location>
        <begin position="26"/>
        <end position="63"/>
    </location>
</feature>
<dbReference type="GO" id="GO:0035869">
    <property type="term" value="C:ciliary transition zone"/>
    <property type="evidence" value="ECO:0000318"/>
    <property type="project" value="GO_Central"/>
</dbReference>
<evidence type="ECO:0000313" key="16">
    <source>
        <dbReference type="VGNC" id="VGNC:24219"/>
    </source>
</evidence>
<comment type="similarity">
    <text evidence="11">Belongs to the TMEM17 family.</text>
</comment>
<dbReference type="GeneTree" id="ENSGT00940000153899"/>
<dbReference type="VGNC" id="VGNC:24219">
    <property type="gene designation" value="TMEM17"/>
</dbReference>
<evidence type="ECO:0000256" key="3">
    <source>
        <dbReference type="ARBA" id="ARBA00022475"/>
    </source>
</evidence>
<dbReference type="Bgee" id="ENSECAG00000015697">
    <property type="expression patterns" value="Expressed in oviduct epithelium and 21 other cell types or tissues"/>
</dbReference>
<dbReference type="GO" id="GO:1905515">
    <property type="term" value="P:non-motile cilium assembly"/>
    <property type="evidence" value="ECO:0000318"/>
    <property type="project" value="GO_Central"/>
</dbReference>
<evidence type="ECO:0000256" key="12">
    <source>
        <dbReference type="SAM" id="MobiDB-lite"/>
    </source>
</evidence>
<dbReference type="Ensembl" id="ENSECAT00000036252.2">
    <property type="protein sequence ID" value="ENSECAP00000029940.1"/>
    <property type="gene ID" value="ENSECAG00000015697.4"/>
</dbReference>
<feature type="transmembrane region" description="Helical" evidence="13">
    <location>
        <begin position="156"/>
        <end position="178"/>
    </location>
</feature>
<proteinExistence type="inferred from homology"/>
<protein>
    <submittedName>
        <fullName evidence="14">Transmembrane protein 17</fullName>
    </submittedName>
</protein>
<comment type="function">
    <text evidence="10">Transmembrane component of the tectonic-like complex, a complex localized at the transition zone of primary cilia and acting as a barrier that prevents diffusion of transmembrane proteins between the cilia and plasma membranes. Required for ciliogenesis and sonic hedgehog/SHH signaling.</text>
</comment>
<dbReference type="GO" id="GO:0007224">
    <property type="term" value="P:smoothened signaling pathway"/>
    <property type="evidence" value="ECO:0007669"/>
    <property type="project" value="Ensembl"/>
</dbReference>
<keyword evidence="7" id="KW-0969">Cilium</keyword>
<dbReference type="GO" id="GO:0036038">
    <property type="term" value="C:MKS complex"/>
    <property type="evidence" value="ECO:0007669"/>
    <property type="project" value="Ensembl"/>
</dbReference>
<evidence type="ECO:0000256" key="8">
    <source>
        <dbReference type="ARBA" id="ARBA00023136"/>
    </source>
</evidence>
<dbReference type="PANTHER" id="PTHR13531">
    <property type="entry name" value="GEO07735P1-RELATED-RELATED"/>
    <property type="match status" value="1"/>
</dbReference>
<reference evidence="14 15" key="1">
    <citation type="journal article" date="2009" name="Science">
        <title>Genome sequence, comparative analysis, and population genetics of the domestic horse.</title>
        <authorList>
            <consortium name="Broad Institute Genome Sequencing Platform"/>
            <consortium name="Broad Institute Whole Genome Assembly Team"/>
            <person name="Wade C.M."/>
            <person name="Giulotto E."/>
            <person name="Sigurdsson S."/>
            <person name="Zoli M."/>
            <person name="Gnerre S."/>
            <person name="Imsland F."/>
            <person name="Lear T.L."/>
            <person name="Adelson D.L."/>
            <person name="Bailey E."/>
            <person name="Bellone R.R."/>
            <person name="Bloecker H."/>
            <person name="Distl O."/>
            <person name="Edgar R.C."/>
            <person name="Garber M."/>
            <person name="Leeb T."/>
            <person name="Mauceli E."/>
            <person name="MacLeod J.N."/>
            <person name="Penedo M.C.T."/>
            <person name="Raison J.M."/>
            <person name="Sharpe T."/>
            <person name="Vogel J."/>
            <person name="Andersson L."/>
            <person name="Antczak D.F."/>
            <person name="Biagi T."/>
            <person name="Binns M.M."/>
            <person name="Chowdhary B.P."/>
            <person name="Coleman S.J."/>
            <person name="Della Valle G."/>
            <person name="Fryc S."/>
            <person name="Guerin G."/>
            <person name="Hasegawa T."/>
            <person name="Hill E.W."/>
            <person name="Jurka J."/>
            <person name="Kiialainen A."/>
            <person name="Lindgren G."/>
            <person name="Liu J."/>
            <person name="Magnani E."/>
            <person name="Mickelson J.R."/>
            <person name="Murray J."/>
            <person name="Nergadze S.G."/>
            <person name="Onofrio R."/>
            <person name="Pedroni S."/>
            <person name="Piras M.F."/>
            <person name="Raudsepp T."/>
            <person name="Rocchi M."/>
            <person name="Roeed K.H."/>
            <person name="Ryder O.A."/>
            <person name="Searle S."/>
            <person name="Skow L."/>
            <person name="Swinburne J.E."/>
            <person name="Syvaenen A.C."/>
            <person name="Tozaki T."/>
            <person name="Valberg S.J."/>
            <person name="Vaudin M."/>
            <person name="White J.R."/>
            <person name="Zody M.C."/>
            <person name="Lander E.S."/>
            <person name="Lindblad-Toh K."/>
        </authorList>
    </citation>
    <scope>NUCLEOTIDE SEQUENCE [LARGE SCALE GENOMIC DNA]</scope>
    <source>
        <strain evidence="14 15">Thoroughbred</strain>
    </source>
</reference>
<organism evidence="14 15">
    <name type="scientific">Equus caballus</name>
    <name type="common">Horse</name>
    <dbReference type="NCBI Taxonomy" id="9796"/>
    <lineage>
        <taxon>Eukaryota</taxon>
        <taxon>Metazoa</taxon>
        <taxon>Chordata</taxon>
        <taxon>Craniata</taxon>
        <taxon>Vertebrata</taxon>
        <taxon>Euteleostomi</taxon>
        <taxon>Mammalia</taxon>
        <taxon>Eutheria</taxon>
        <taxon>Laurasiatheria</taxon>
        <taxon>Perissodactyla</taxon>
        <taxon>Equidae</taxon>
        <taxon>Equus</taxon>
    </lineage>
</organism>
<feature type="transmembrane region" description="Helical" evidence="13">
    <location>
        <begin position="190"/>
        <end position="211"/>
    </location>
</feature>
<dbReference type="ExpressionAtlas" id="A0A3Q2H7T0">
    <property type="expression patterns" value="baseline"/>
</dbReference>
<evidence type="ECO:0000256" key="9">
    <source>
        <dbReference type="ARBA" id="ARBA00023273"/>
    </source>
</evidence>
<dbReference type="PaxDb" id="9796-ENSECAP00000029940"/>
<evidence type="ECO:0000313" key="14">
    <source>
        <dbReference type="Ensembl" id="ENSECAP00000029940.1"/>
    </source>
</evidence>
<evidence type="ECO:0000256" key="7">
    <source>
        <dbReference type="ARBA" id="ARBA00023069"/>
    </source>
</evidence>